<dbReference type="GO" id="GO:0071555">
    <property type="term" value="P:cell wall organization"/>
    <property type="evidence" value="ECO:0007669"/>
    <property type="project" value="UniProtKB-UniRule"/>
</dbReference>
<keyword evidence="13" id="KW-1185">Reference proteome</keyword>
<evidence type="ECO:0000256" key="5">
    <source>
        <dbReference type="ARBA" id="ARBA00022984"/>
    </source>
</evidence>
<accession>A0A031JSG2</accession>
<dbReference type="STRING" id="158500.BES08_11675"/>
<evidence type="ECO:0000313" key="10">
    <source>
        <dbReference type="EMBL" id="AOR77338.1"/>
    </source>
</evidence>
<dbReference type="GO" id="GO:0008360">
    <property type="term" value="P:regulation of cell shape"/>
    <property type="evidence" value="ECO:0007669"/>
    <property type="project" value="UniProtKB-UniRule"/>
</dbReference>
<dbReference type="GO" id="GO:0009252">
    <property type="term" value="P:peptidoglycan biosynthetic process"/>
    <property type="evidence" value="ECO:0007669"/>
    <property type="project" value="UniProtKB-UniPathway"/>
</dbReference>
<dbReference type="EMBL" id="CP017075">
    <property type="protein sequence ID" value="AOR77338.1"/>
    <property type="molecule type" value="Genomic_DNA"/>
</dbReference>
<dbReference type="Pfam" id="PF03734">
    <property type="entry name" value="YkuD"/>
    <property type="match status" value="1"/>
</dbReference>
<evidence type="ECO:0000256" key="8">
    <source>
        <dbReference type="SAM" id="SignalP"/>
    </source>
</evidence>
<evidence type="ECO:0000256" key="3">
    <source>
        <dbReference type="ARBA" id="ARBA00022679"/>
    </source>
</evidence>
<evidence type="ECO:0000256" key="4">
    <source>
        <dbReference type="ARBA" id="ARBA00022960"/>
    </source>
</evidence>
<evidence type="ECO:0000313" key="11">
    <source>
        <dbReference type="EMBL" id="EZP80731.1"/>
    </source>
</evidence>
<feature type="signal peptide" evidence="8">
    <location>
        <begin position="1"/>
        <end position="27"/>
    </location>
</feature>
<dbReference type="AlphaFoldDB" id="A0A031JSG2"/>
<keyword evidence="3" id="KW-0808">Transferase</keyword>
<feature type="active site" description="Nucleophile" evidence="7">
    <location>
        <position position="382"/>
    </location>
</feature>
<dbReference type="SUPFAM" id="SSF141523">
    <property type="entry name" value="L,D-transpeptidase catalytic domain-like"/>
    <property type="match status" value="1"/>
</dbReference>
<dbReference type="Pfam" id="PF20142">
    <property type="entry name" value="Scaffold"/>
    <property type="match status" value="1"/>
</dbReference>
<dbReference type="UniPathway" id="UPA00219"/>
<dbReference type="PATRIC" id="fig|158500.4.peg.3214"/>
<comment type="similarity">
    <text evidence="2">Belongs to the YkuD family.</text>
</comment>
<dbReference type="PANTHER" id="PTHR41533">
    <property type="entry name" value="L,D-TRANSPEPTIDASE HI_1667-RELATED"/>
    <property type="match status" value="1"/>
</dbReference>
<reference evidence="11 12" key="1">
    <citation type="submission" date="2014-03" db="EMBL/GenBank/DDBJ databases">
        <title>Whole genome sequence of Novosphingobium resinovorum KF1.</title>
        <authorList>
            <person name="Gan H.M."/>
            <person name="Gan H.Y."/>
            <person name="Chew T.H."/>
            <person name="Savka M.A."/>
        </authorList>
    </citation>
    <scope>NUCLEOTIDE SEQUENCE [LARGE SCALE GENOMIC DNA]</scope>
    <source>
        <strain evidence="11 12">KF1</strain>
    </source>
</reference>
<dbReference type="GO" id="GO:0016740">
    <property type="term" value="F:transferase activity"/>
    <property type="evidence" value="ECO:0007669"/>
    <property type="project" value="UniProtKB-KW"/>
</dbReference>
<dbReference type="RefSeq" id="WP_036526845.1">
    <property type="nucleotide sequence ID" value="NZ_CP017075.1"/>
</dbReference>
<keyword evidence="6 7" id="KW-0961">Cell wall biogenesis/degradation</keyword>
<evidence type="ECO:0000313" key="12">
    <source>
        <dbReference type="Proteomes" id="UP000024329"/>
    </source>
</evidence>
<feature type="chain" id="PRO_5014496909" description="L,D-TPase catalytic domain-containing protein" evidence="8">
    <location>
        <begin position="28"/>
        <end position="483"/>
    </location>
</feature>
<comment type="pathway">
    <text evidence="1 7">Cell wall biogenesis; peptidoglycan biosynthesis.</text>
</comment>
<reference evidence="10" key="2">
    <citation type="submission" date="2016-08" db="EMBL/GenBank/DDBJ databases">
        <authorList>
            <person name="Seilhamer J.J."/>
        </authorList>
    </citation>
    <scope>NUCLEOTIDE SEQUENCE [LARGE SCALE GENOMIC DNA]</scope>
    <source>
        <strain evidence="10">SA1</strain>
    </source>
</reference>
<dbReference type="KEGG" id="nre:BES08_11675"/>
<dbReference type="OrthoDB" id="9778545at2"/>
<keyword evidence="5 7" id="KW-0573">Peptidoglycan synthesis</keyword>
<dbReference type="Gene3D" id="2.40.440.10">
    <property type="entry name" value="L,D-transpeptidase catalytic domain-like"/>
    <property type="match status" value="1"/>
</dbReference>
<dbReference type="Proteomes" id="UP000024329">
    <property type="component" value="Unassembled WGS sequence"/>
</dbReference>
<feature type="active site" description="Proton donor/acceptor" evidence="7">
    <location>
        <position position="363"/>
    </location>
</feature>
<keyword evidence="4 7" id="KW-0133">Cell shape</keyword>
<evidence type="ECO:0000259" key="9">
    <source>
        <dbReference type="PROSITE" id="PS52029"/>
    </source>
</evidence>
<dbReference type="InterPro" id="IPR052905">
    <property type="entry name" value="LD-transpeptidase_YkuD-like"/>
</dbReference>
<sequence length="483" mass="52121">MVSFKRFGSSVVSALTLLAVGVQPVQAQKIKTEKLPEDLLPPTVAMPTPTAPATARPVRPAAVPTAQPSSAPGAVPVQAPTVSSPIVQEVTLAEPVMPWTVSDAQALLSTIGYIGKEGLIPADYQPAALKAAIAKGEGDALDALASRVFAWLIEDLRDGRTPMPARVQWFAVDPDQDTMPTQQIMAQALSDHDVAGVVAKLAPTNPDYAALKDALNATPMAQKDRRALIQANMDRWRWLARDLGTVYLMTNVPEFQLRLVVKNKILRTYKTVVGKPGRTATPQLAETVSAVVFNPTWTVPQSIVKGEGLGAKVMNNPKWAANNGYKGYKAENGMITVVQQPGPSNALGLMKIDMPNPHAIYLHDTPAKSYFNSDVRAFSHGCIRTERAVELGMTMAILGAGMSGTDAAELSRAGEYKKVAMTRTFPVYLTYFTFARSIDGTLQAFNDIYERDAPVLASFKAARQLKTTQRASDEAIIQLDNPL</sequence>
<name>A0A031JSG2_9SPHN</name>
<keyword evidence="8" id="KW-0732">Signal</keyword>
<dbReference type="PROSITE" id="PS52029">
    <property type="entry name" value="LD_TPASE"/>
    <property type="match status" value="1"/>
</dbReference>
<dbReference type="eggNOG" id="COG2989">
    <property type="taxonomic scope" value="Bacteria"/>
</dbReference>
<gene>
    <name evidence="10" type="ORF">BES08_11675</name>
    <name evidence="11" type="ORF">BV97_03149</name>
</gene>
<evidence type="ECO:0000256" key="7">
    <source>
        <dbReference type="PROSITE-ProRule" id="PRU01373"/>
    </source>
</evidence>
<dbReference type="PANTHER" id="PTHR41533:SF2">
    <property type="entry name" value="BLR7131 PROTEIN"/>
    <property type="match status" value="1"/>
</dbReference>
<reference evidence="13" key="3">
    <citation type="journal article" date="2017" name="J. Biotechnol.">
        <title>Complete genome sequence of Novosphingobium resinovorum SA1, a versatile xenobiotic-degrading bacterium capable of utilizing sulfanilic acid.</title>
        <authorList>
            <person name="Hegedus B."/>
            <person name="Kos P.B."/>
            <person name="Balint B."/>
            <person name="Maroti G."/>
            <person name="Gan H.M."/>
            <person name="Perei K."/>
            <person name="Rakhely G."/>
        </authorList>
    </citation>
    <scope>NUCLEOTIDE SEQUENCE [LARGE SCALE GENOMIC DNA]</scope>
    <source>
        <strain evidence="13">SA1</strain>
    </source>
</reference>
<protein>
    <recommendedName>
        <fullName evidence="9">L,D-TPase catalytic domain-containing protein</fullName>
    </recommendedName>
</protein>
<dbReference type="InterPro" id="IPR005490">
    <property type="entry name" value="LD_TPept_cat_dom"/>
</dbReference>
<dbReference type="InterPro" id="IPR038063">
    <property type="entry name" value="Transpep_catalytic_dom"/>
</dbReference>
<dbReference type="Proteomes" id="UP000094626">
    <property type="component" value="Chromosome"/>
</dbReference>
<evidence type="ECO:0000256" key="6">
    <source>
        <dbReference type="ARBA" id="ARBA00023316"/>
    </source>
</evidence>
<dbReference type="GO" id="GO:0004180">
    <property type="term" value="F:carboxypeptidase activity"/>
    <property type="evidence" value="ECO:0007669"/>
    <property type="project" value="UniProtKB-ARBA"/>
</dbReference>
<dbReference type="CDD" id="cd16913">
    <property type="entry name" value="YkuD_like"/>
    <property type="match status" value="1"/>
</dbReference>
<dbReference type="EMBL" id="JFYZ01000015">
    <property type="protein sequence ID" value="EZP80731.1"/>
    <property type="molecule type" value="Genomic_DNA"/>
</dbReference>
<organism evidence="11 12">
    <name type="scientific">Novosphingobium resinovorum</name>
    <dbReference type="NCBI Taxonomy" id="158500"/>
    <lineage>
        <taxon>Bacteria</taxon>
        <taxon>Pseudomonadati</taxon>
        <taxon>Pseudomonadota</taxon>
        <taxon>Alphaproteobacteria</taxon>
        <taxon>Sphingomonadales</taxon>
        <taxon>Sphingomonadaceae</taxon>
        <taxon>Novosphingobium</taxon>
    </lineage>
</organism>
<proteinExistence type="inferred from homology"/>
<dbReference type="InterPro" id="IPR045380">
    <property type="entry name" value="LD_TPept_scaffold_dom"/>
</dbReference>
<evidence type="ECO:0000256" key="2">
    <source>
        <dbReference type="ARBA" id="ARBA00005992"/>
    </source>
</evidence>
<evidence type="ECO:0000256" key="1">
    <source>
        <dbReference type="ARBA" id="ARBA00004752"/>
    </source>
</evidence>
<evidence type="ECO:0000313" key="13">
    <source>
        <dbReference type="Proteomes" id="UP000094626"/>
    </source>
</evidence>
<feature type="domain" description="L,D-TPase catalytic" evidence="9">
    <location>
        <begin position="246"/>
        <end position="410"/>
    </location>
</feature>